<gene>
    <name evidence="1" type="ORF">NSO95_05915</name>
</gene>
<evidence type="ECO:0000313" key="2">
    <source>
        <dbReference type="Proteomes" id="UP001206067"/>
    </source>
</evidence>
<dbReference type="EMBL" id="JANKHH010000003">
    <property type="protein sequence ID" value="MCR2833472.1"/>
    <property type="molecule type" value="Genomic_DNA"/>
</dbReference>
<reference evidence="1 2" key="1">
    <citation type="submission" date="2022-08" db="EMBL/GenBank/DDBJ databases">
        <title>Polyphasic taxonomy analysis of Qipengyuania sp.RS5-5.</title>
        <authorList>
            <person name="Xamxidin M."/>
            <person name="Wu M."/>
        </authorList>
    </citation>
    <scope>NUCLEOTIDE SEQUENCE [LARGE SCALE GENOMIC DNA]</scope>
    <source>
        <strain evidence="1 2">RS5-5</strain>
    </source>
</reference>
<keyword evidence="2" id="KW-1185">Reference proteome</keyword>
<comment type="caution">
    <text evidence="1">The sequence shown here is derived from an EMBL/GenBank/DDBJ whole genome shotgun (WGS) entry which is preliminary data.</text>
</comment>
<accession>A0ABT1XPF8</accession>
<name>A0ABT1XPF8_9SPHN</name>
<dbReference type="Proteomes" id="UP001206067">
    <property type="component" value="Unassembled WGS sequence"/>
</dbReference>
<evidence type="ECO:0008006" key="3">
    <source>
        <dbReference type="Google" id="ProtNLM"/>
    </source>
</evidence>
<proteinExistence type="predicted"/>
<protein>
    <recommendedName>
        <fullName evidence="3">C1q domain-containing protein</fullName>
    </recommendedName>
</protein>
<dbReference type="Gene3D" id="2.60.120.40">
    <property type="match status" value="1"/>
</dbReference>
<sequence>MAIQTGQSVEASDFVFETCRVYQTSGVSLSGGVAIPFQAEHFDTDSMHDNSTNNTRITFNTAGFYAIGGSLYLSTTDAGRVGIRLNGSTDLASNYFTTSSGLAAGSVTTFHEFQIGDYIELVGTSNGTSSGDTRTNFWAVKIGFGS</sequence>
<dbReference type="RefSeq" id="WP_257595236.1">
    <property type="nucleotide sequence ID" value="NZ_JANKHH010000003.1"/>
</dbReference>
<evidence type="ECO:0000313" key="1">
    <source>
        <dbReference type="EMBL" id="MCR2833472.1"/>
    </source>
</evidence>
<dbReference type="InterPro" id="IPR008983">
    <property type="entry name" value="Tumour_necrosis_fac-like_dom"/>
</dbReference>
<organism evidence="1 2">
    <name type="scientific">Parerythrobacter lacustris</name>
    <dbReference type="NCBI Taxonomy" id="2969984"/>
    <lineage>
        <taxon>Bacteria</taxon>
        <taxon>Pseudomonadati</taxon>
        <taxon>Pseudomonadota</taxon>
        <taxon>Alphaproteobacteria</taxon>
        <taxon>Sphingomonadales</taxon>
        <taxon>Erythrobacteraceae</taxon>
        <taxon>Parerythrobacter</taxon>
    </lineage>
</organism>
<dbReference type="SUPFAM" id="SSF49842">
    <property type="entry name" value="TNF-like"/>
    <property type="match status" value="1"/>
</dbReference>